<organism evidence="1">
    <name type="scientific">marine sediment metagenome</name>
    <dbReference type="NCBI Taxonomy" id="412755"/>
    <lineage>
        <taxon>unclassified sequences</taxon>
        <taxon>metagenomes</taxon>
        <taxon>ecological metagenomes</taxon>
    </lineage>
</organism>
<proteinExistence type="predicted"/>
<protein>
    <submittedName>
        <fullName evidence="1">Uncharacterized protein</fullName>
    </submittedName>
</protein>
<gene>
    <name evidence="1" type="ORF">S01H1_36355</name>
</gene>
<reference evidence="1" key="1">
    <citation type="journal article" date="2014" name="Front. Microbiol.">
        <title>High frequency of phylogenetically diverse reductive dehalogenase-homologous genes in deep subseafloor sedimentary metagenomes.</title>
        <authorList>
            <person name="Kawai M."/>
            <person name="Futagami T."/>
            <person name="Toyoda A."/>
            <person name="Takaki Y."/>
            <person name="Nishi S."/>
            <person name="Hori S."/>
            <person name="Arai W."/>
            <person name="Tsubouchi T."/>
            <person name="Morono Y."/>
            <person name="Uchiyama I."/>
            <person name="Ito T."/>
            <person name="Fujiyama A."/>
            <person name="Inagaki F."/>
            <person name="Takami H."/>
        </authorList>
    </citation>
    <scope>NUCLEOTIDE SEQUENCE</scope>
    <source>
        <strain evidence="1">Expedition CK06-06</strain>
    </source>
</reference>
<dbReference type="AlphaFoldDB" id="X0VTH4"/>
<sequence>KNFIILSGDEIHLLDDIELKKVSTQLTYQLSLQQTDDVT</sequence>
<evidence type="ECO:0000313" key="1">
    <source>
        <dbReference type="EMBL" id="GAG03841.1"/>
    </source>
</evidence>
<comment type="caution">
    <text evidence="1">The sequence shown here is derived from an EMBL/GenBank/DDBJ whole genome shotgun (WGS) entry which is preliminary data.</text>
</comment>
<accession>X0VTH4</accession>
<dbReference type="EMBL" id="BARS01022774">
    <property type="protein sequence ID" value="GAG03841.1"/>
    <property type="molecule type" value="Genomic_DNA"/>
</dbReference>
<feature type="non-terminal residue" evidence="1">
    <location>
        <position position="1"/>
    </location>
</feature>
<name>X0VTH4_9ZZZZ</name>